<accession>A0AA38L262</accession>
<keyword evidence="1" id="KW-0472">Membrane</keyword>
<dbReference type="Proteomes" id="UP001163798">
    <property type="component" value="Unassembled WGS sequence"/>
</dbReference>
<keyword evidence="1" id="KW-1133">Transmembrane helix</keyword>
<keyword evidence="3" id="KW-1185">Reference proteome</keyword>
<organism evidence="2 3">
    <name type="scientific">Lentinula aff. detonsa</name>
    <dbReference type="NCBI Taxonomy" id="2804958"/>
    <lineage>
        <taxon>Eukaryota</taxon>
        <taxon>Fungi</taxon>
        <taxon>Dikarya</taxon>
        <taxon>Basidiomycota</taxon>
        <taxon>Agaricomycotina</taxon>
        <taxon>Agaricomycetes</taxon>
        <taxon>Agaricomycetidae</taxon>
        <taxon>Agaricales</taxon>
        <taxon>Marasmiineae</taxon>
        <taxon>Omphalotaceae</taxon>
        <taxon>Lentinula</taxon>
    </lineage>
</organism>
<gene>
    <name evidence="2" type="ORF">GGU10DRAFT_337916</name>
</gene>
<keyword evidence="1" id="KW-0812">Transmembrane</keyword>
<name>A0AA38L262_9AGAR</name>
<feature type="transmembrane region" description="Helical" evidence="1">
    <location>
        <begin position="68"/>
        <end position="88"/>
    </location>
</feature>
<dbReference type="AlphaFoldDB" id="A0AA38L262"/>
<proteinExistence type="predicted"/>
<sequence>MTWQKLNVLVTVYMNSIRTDFCKFCDLNIMLIVNILLPTVNTLVVIVINSELNNVVTVKTLLLTVNIYVLNVINMLIGINMLIVVNMLTVMDGELNNVVTVIDMSRRK</sequence>
<comment type="caution">
    <text evidence="2">The sequence shown here is derived from an EMBL/GenBank/DDBJ whole genome shotgun (WGS) entry which is preliminary data.</text>
</comment>
<dbReference type="EMBL" id="MU794636">
    <property type="protein sequence ID" value="KAJ3779560.1"/>
    <property type="molecule type" value="Genomic_DNA"/>
</dbReference>
<reference evidence="2" key="1">
    <citation type="submission" date="2022-08" db="EMBL/GenBank/DDBJ databases">
        <authorList>
            <consortium name="DOE Joint Genome Institute"/>
            <person name="Min B."/>
            <person name="Riley R."/>
            <person name="Sierra-Patev S."/>
            <person name="Naranjo-Ortiz M."/>
            <person name="Looney B."/>
            <person name="Konkel Z."/>
            <person name="Slot J.C."/>
            <person name="Sakamoto Y."/>
            <person name="Steenwyk J.L."/>
            <person name="Rokas A."/>
            <person name="Carro J."/>
            <person name="Camarero S."/>
            <person name="Ferreira P."/>
            <person name="Molpeceres G."/>
            <person name="Ruiz-Duenas F.J."/>
            <person name="Serrano A."/>
            <person name="Henrissat B."/>
            <person name="Drula E."/>
            <person name="Hughes K.W."/>
            <person name="Mata J.L."/>
            <person name="Ishikawa N.K."/>
            <person name="Vargas-Isla R."/>
            <person name="Ushijima S."/>
            <person name="Smith C.A."/>
            <person name="Ahrendt S."/>
            <person name="Andreopoulos W."/>
            <person name="He G."/>
            <person name="Labutti K."/>
            <person name="Lipzen A."/>
            <person name="Ng V."/>
            <person name="Sandor L."/>
            <person name="Barry K."/>
            <person name="Martinez A.T."/>
            <person name="Xiao Y."/>
            <person name="Gibbons J.G."/>
            <person name="Terashima K."/>
            <person name="Hibbett D.S."/>
            <person name="Grigoriev I.V."/>
        </authorList>
    </citation>
    <scope>NUCLEOTIDE SEQUENCE</scope>
    <source>
        <strain evidence="2">TFB10291</strain>
    </source>
</reference>
<evidence type="ECO:0000313" key="3">
    <source>
        <dbReference type="Proteomes" id="UP001163798"/>
    </source>
</evidence>
<evidence type="ECO:0000256" key="1">
    <source>
        <dbReference type="SAM" id="Phobius"/>
    </source>
</evidence>
<protein>
    <submittedName>
        <fullName evidence="2">Uncharacterized protein</fullName>
    </submittedName>
</protein>
<feature type="transmembrane region" description="Helical" evidence="1">
    <location>
        <begin position="27"/>
        <end position="48"/>
    </location>
</feature>
<evidence type="ECO:0000313" key="2">
    <source>
        <dbReference type="EMBL" id="KAJ3779560.1"/>
    </source>
</evidence>